<accession>A0ABT7B9H2</accession>
<comment type="caution">
    <text evidence="1">The sequence shown here is derived from an EMBL/GenBank/DDBJ whole genome shotgun (WGS) entry which is preliminary data.</text>
</comment>
<protein>
    <submittedName>
        <fullName evidence="1">Uncharacterized protein</fullName>
    </submittedName>
</protein>
<proteinExistence type="predicted"/>
<evidence type="ECO:0000313" key="1">
    <source>
        <dbReference type="EMBL" id="MDJ1175462.1"/>
    </source>
</evidence>
<reference evidence="1 2" key="1">
    <citation type="submission" date="2023-01" db="EMBL/GenBank/DDBJ databases">
        <title>Novel diversity within Roseofilum (Cyanobacteria; Desertifilaceae) from marine benthic mats with descriptions of four novel species.</title>
        <authorList>
            <person name="Wang Y."/>
            <person name="Berthold D.E."/>
            <person name="Hu J."/>
            <person name="Lefler F.W."/>
            <person name="Laughinghouse H.D. IV."/>
        </authorList>
    </citation>
    <scope>NUCLEOTIDE SEQUENCE [LARGE SCALE GENOMIC DNA]</scope>
    <source>
        <strain evidence="1 2">BLCC-M114</strain>
    </source>
</reference>
<dbReference type="Proteomes" id="UP001235849">
    <property type="component" value="Unassembled WGS sequence"/>
</dbReference>
<sequence length="118" mass="13286">MSENLMPSESELFLQDFSTWLEKSPANLPDVGGLQKSLQDTEDKPLALAKVIKVWCREHGIVLDRKELAEFRVNMGKNLSNQEEKPEGEKPSVIYNKALIEKRVEEAKNKGESSVSQG</sequence>
<evidence type="ECO:0000313" key="2">
    <source>
        <dbReference type="Proteomes" id="UP001235849"/>
    </source>
</evidence>
<dbReference type="EMBL" id="JAQOSO010000083">
    <property type="protein sequence ID" value="MDJ1175462.1"/>
    <property type="molecule type" value="Genomic_DNA"/>
</dbReference>
<organism evidence="1 2">
    <name type="scientific">Roseofilum capinflatum BLCC-M114</name>
    <dbReference type="NCBI Taxonomy" id="3022440"/>
    <lineage>
        <taxon>Bacteria</taxon>
        <taxon>Bacillati</taxon>
        <taxon>Cyanobacteriota</taxon>
        <taxon>Cyanophyceae</taxon>
        <taxon>Desertifilales</taxon>
        <taxon>Desertifilaceae</taxon>
        <taxon>Roseofilum</taxon>
        <taxon>Roseofilum capinflatum</taxon>
    </lineage>
</organism>
<dbReference type="RefSeq" id="WP_283767768.1">
    <property type="nucleotide sequence ID" value="NZ_JAQOSO010000083.1"/>
</dbReference>
<gene>
    <name evidence="1" type="ORF">PMG25_15330</name>
</gene>
<name>A0ABT7B9H2_9CYAN</name>
<keyword evidence="2" id="KW-1185">Reference proteome</keyword>